<dbReference type="InterPro" id="IPR011047">
    <property type="entry name" value="Quinoprotein_ADH-like_sf"/>
</dbReference>
<evidence type="ECO:0008006" key="4">
    <source>
        <dbReference type="Google" id="ProtNLM"/>
    </source>
</evidence>
<gene>
    <name evidence="2" type="ORF">MB27_33095</name>
</gene>
<feature type="chain" id="PRO_5039054499" description="Ig-like domain repeat protein" evidence="1">
    <location>
        <begin position="22"/>
        <end position="650"/>
    </location>
</feature>
<protein>
    <recommendedName>
        <fullName evidence="4">Ig-like domain repeat protein</fullName>
    </recommendedName>
</protein>
<dbReference type="InterPro" id="IPR015943">
    <property type="entry name" value="WD40/YVTN_repeat-like_dom_sf"/>
</dbReference>
<dbReference type="STRING" id="1869.MB27_33095"/>
<feature type="signal peptide" evidence="1">
    <location>
        <begin position="1"/>
        <end position="21"/>
    </location>
</feature>
<evidence type="ECO:0000313" key="3">
    <source>
        <dbReference type="Proteomes" id="UP000054537"/>
    </source>
</evidence>
<evidence type="ECO:0000313" key="2">
    <source>
        <dbReference type="EMBL" id="KHD73861.1"/>
    </source>
</evidence>
<dbReference type="AlphaFoldDB" id="A0A0A6UEG5"/>
<evidence type="ECO:0000256" key="1">
    <source>
        <dbReference type="SAM" id="SignalP"/>
    </source>
</evidence>
<proteinExistence type="predicted"/>
<dbReference type="Proteomes" id="UP000054537">
    <property type="component" value="Unassembled WGS sequence"/>
</dbReference>
<dbReference type="EMBL" id="JRTT01000128">
    <property type="protein sequence ID" value="KHD73861.1"/>
    <property type="molecule type" value="Genomic_DNA"/>
</dbReference>
<dbReference type="OrthoDB" id="4332189at2"/>
<sequence length="650" mass="68885">MRTKIAAATAAAMMASSVVLAGASPARADQGITIAAQSASDLIADGVNKRLFFYDKTSGQIVAIGYNGAPLGKYALSAVHDLALAPDSSALYASLPDAHKIVALNPATLALIAEYDLGAEVTPYYLAVAGGKVWIGHAESTSGGKLASLDVSGDAPVVTPAVGAGDWLFRAPQLETSASGRLLAIGRGDHVVFDVSDGTAKPVSRRASDESQLTDLALSSDGQQYVTLNGSILTAYRVSDQAQLGQTWAHSGVGIDLSADGVIAAAADQWYGPDLSTFTPGAGALIRQYDLPNTGDTSASDGFTAQAVAWEPGGSRVFGISVNSHDQHTLRVYTEPRLNLPTLTLAGPATAARAKSLLITGSLKSTVALPAGTPVTVSRVDVESPKGKVIATRTTNADGVLWFNDVPPAGGRVYYKVGYAGDAKHAPVVAWKTVDVSRATPGLTINNNGKVYGYGSTATFTAKLTTAYKNRVVEFWADPYGTDQGRRLLKRVTVTNAGLATVSLKVARNTAVQVVFAGDARFAGRAATSVVYTRVPVTTTLTKHYKTANIGGVSYKHYKKNVQPLVTAAMPWYPNRAAYLRADFWYQGRWEAWGDIMVNLNSAGKAQVNMETMDWAGYKFRVRAAYRTNESGDNINYTSYSPYQYFYISK</sequence>
<comment type="caution">
    <text evidence="2">The sequence shown here is derived from an EMBL/GenBank/DDBJ whole genome shotgun (WGS) entry which is preliminary data.</text>
</comment>
<keyword evidence="3" id="KW-1185">Reference proteome</keyword>
<reference evidence="2 3" key="1">
    <citation type="submission" date="2014-10" db="EMBL/GenBank/DDBJ databases">
        <title>Draft genome sequence of Actinoplanes utahensis NRRL 12052.</title>
        <authorList>
            <person name="Velasco-Bucheli B."/>
            <person name="del Cerro C."/>
            <person name="Hormigo D."/>
            <person name="Garcia J.L."/>
            <person name="Acebal C."/>
            <person name="Arroyo M."/>
            <person name="de la Mata I."/>
        </authorList>
    </citation>
    <scope>NUCLEOTIDE SEQUENCE [LARGE SCALE GENOMIC DNA]</scope>
    <source>
        <strain evidence="2 3">NRRL 12052</strain>
    </source>
</reference>
<dbReference type="SUPFAM" id="SSF50998">
    <property type="entry name" value="Quinoprotein alcohol dehydrogenase-like"/>
    <property type="match status" value="1"/>
</dbReference>
<dbReference type="RefSeq" id="WP_043531263.1">
    <property type="nucleotide sequence ID" value="NZ_BAABKU010000001.1"/>
</dbReference>
<organism evidence="2 3">
    <name type="scientific">Actinoplanes utahensis</name>
    <dbReference type="NCBI Taxonomy" id="1869"/>
    <lineage>
        <taxon>Bacteria</taxon>
        <taxon>Bacillati</taxon>
        <taxon>Actinomycetota</taxon>
        <taxon>Actinomycetes</taxon>
        <taxon>Micromonosporales</taxon>
        <taxon>Micromonosporaceae</taxon>
        <taxon>Actinoplanes</taxon>
    </lineage>
</organism>
<dbReference type="eggNOG" id="COG3391">
    <property type="taxonomic scope" value="Bacteria"/>
</dbReference>
<dbReference type="Gene3D" id="2.130.10.10">
    <property type="entry name" value="YVTN repeat-like/Quinoprotein amine dehydrogenase"/>
    <property type="match status" value="1"/>
</dbReference>
<accession>A0A0A6UEG5</accession>
<keyword evidence="1" id="KW-0732">Signal</keyword>
<name>A0A0A6UEG5_ACTUT</name>